<dbReference type="Pfam" id="PF04338">
    <property type="entry name" value="DUF481"/>
    <property type="match status" value="1"/>
</dbReference>
<comment type="caution">
    <text evidence="2">The sequence shown here is derived from an EMBL/GenBank/DDBJ whole genome shotgun (WGS) entry which is preliminary data.</text>
</comment>
<dbReference type="Proteomes" id="UP001597201">
    <property type="component" value="Unassembled WGS sequence"/>
</dbReference>
<feature type="signal peptide" evidence="1">
    <location>
        <begin position="1"/>
        <end position="18"/>
    </location>
</feature>
<gene>
    <name evidence="2" type="ORF">ACFQ39_08665</name>
</gene>
<evidence type="ECO:0000313" key="2">
    <source>
        <dbReference type="EMBL" id="MFD1315684.1"/>
    </source>
</evidence>
<protein>
    <submittedName>
        <fullName evidence="2">DUF481 domain-containing protein</fullName>
    </submittedName>
</protein>
<dbReference type="EMBL" id="JBHTMY010000003">
    <property type="protein sequence ID" value="MFD1315684.1"/>
    <property type="molecule type" value="Genomic_DNA"/>
</dbReference>
<dbReference type="RefSeq" id="WP_377178090.1">
    <property type="nucleotide sequence ID" value="NZ_JBHTMY010000003.1"/>
</dbReference>
<name>A0ABW3Y217_9FLAO</name>
<accession>A0ABW3Y217</accession>
<organism evidence="2 3">
    <name type="scientific">Namhaeicola litoreus</name>
    <dbReference type="NCBI Taxonomy" id="1052145"/>
    <lineage>
        <taxon>Bacteria</taxon>
        <taxon>Pseudomonadati</taxon>
        <taxon>Bacteroidota</taxon>
        <taxon>Flavobacteriia</taxon>
        <taxon>Flavobacteriales</taxon>
        <taxon>Flavobacteriaceae</taxon>
        <taxon>Namhaeicola</taxon>
    </lineage>
</organism>
<keyword evidence="1" id="KW-0732">Signal</keyword>
<evidence type="ECO:0000256" key="1">
    <source>
        <dbReference type="SAM" id="SignalP"/>
    </source>
</evidence>
<dbReference type="InterPro" id="IPR007433">
    <property type="entry name" value="DUF481"/>
</dbReference>
<feature type="chain" id="PRO_5047502042" evidence="1">
    <location>
        <begin position="19"/>
        <end position="250"/>
    </location>
</feature>
<keyword evidence="3" id="KW-1185">Reference proteome</keyword>
<reference evidence="3" key="1">
    <citation type="journal article" date="2019" name="Int. J. Syst. Evol. Microbiol.">
        <title>The Global Catalogue of Microorganisms (GCM) 10K type strain sequencing project: providing services to taxonomists for standard genome sequencing and annotation.</title>
        <authorList>
            <consortium name="The Broad Institute Genomics Platform"/>
            <consortium name="The Broad Institute Genome Sequencing Center for Infectious Disease"/>
            <person name="Wu L."/>
            <person name="Ma J."/>
        </authorList>
    </citation>
    <scope>NUCLEOTIDE SEQUENCE [LARGE SCALE GENOMIC DNA]</scope>
    <source>
        <strain evidence="3">CCUG 61485</strain>
    </source>
</reference>
<proteinExistence type="predicted"/>
<sequence length="250" mass="29233">MKKLILSLLTIFSAPLFSQVIDIEHMRLDTENQGFAGSIGLNLKMTKNTKNIFAFGSTAYIQFRKNDHLIFFINNLAYQKVDDSENINNGTNHFRYNYYWKPKIILEAFFQSQYNSIALIDQRQLTGAGPRFVLKEEDKFKSYLGTIIMFEHEKIKDVQPIYNDDWRFSFYLALRYLPTDNIALASTTFYQPRIDAFSDYRIYSHNSATIKIFEKLNFVITYILDYDIAPAIGIPNTQYQLLNGISYSFD</sequence>
<evidence type="ECO:0000313" key="3">
    <source>
        <dbReference type="Proteomes" id="UP001597201"/>
    </source>
</evidence>